<dbReference type="EMBL" id="CAMXCT010005135">
    <property type="protein sequence ID" value="CAI4011528.1"/>
    <property type="molecule type" value="Genomic_DNA"/>
</dbReference>
<keyword evidence="2" id="KW-0732">Signal</keyword>
<evidence type="ECO:0000313" key="5">
    <source>
        <dbReference type="Proteomes" id="UP001152797"/>
    </source>
</evidence>
<reference evidence="4 5" key="2">
    <citation type="submission" date="2024-05" db="EMBL/GenBank/DDBJ databases">
        <authorList>
            <person name="Chen Y."/>
            <person name="Shah S."/>
            <person name="Dougan E. K."/>
            <person name="Thang M."/>
            <person name="Chan C."/>
        </authorList>
    </citation>
    <scope>NUCLEOTIDE SEQUENCE [LARGE SCALE GENOMIC DNA]</scope>
</reference>
<organism evidence="3">
    <name type="scientific">Cladocopium goreaui</name>
    <dbReference type="NCBI Taxonomy" id="2562237"/>
    <lineage>
        <taxon>Eukaryota</taxon>
        <taxon>Sar</taxon>
        <taxon>Alveolata</taxon>
        <taxon>Dinophyceae</taxon>
        <taxon>Suessiales</taxon>
        <taxon>Symbiodiniaceae</taxon>
        <taxon>Cladocopium</taxon>
    </lineage>
</organism>
<dbReference type="AlphaFoldDB" id="A0A9P1DJY8"/>
<name>A0A9P1DJY8_9DINO</name>
<dbReference type="Proteomes" id="UP001152797">
    <property type="component" value="Unassembled WGS sequence"/>
</dbReference>
<feature type="chain" id="PRO_5043271521" evidence="2">
    <location>
        <begin position="18"/>
        <end position="266"/>
    </location>
</feature>
<protein>
    <submittedName>
        <fullName evidence="3">Uncharacterized protein</fullName>
    </submittedName>
</protein>
<evidence type="ECO:0000313" key="3">
    <source>
        <dbReference type="EMBL" id="CAI4011528.1"/>
    </source>
</evidence>
<keyword evidence="5" id="KW-1185">Reference proteome</keyword>
<proteinExistence type="predicted"/>
<sequence>MAGFPFVHMCLMAFVAAQPPFLVSEAWSDSTGASFSEGNVITCTWGVLCRHGFSRSGPDEICESSFECTPAEVAVARPPLEPLPPVIPKPPMGAPVGPPLEPAQVPPVPTKPGPLSPTMGNTSNASGHPGHPSHSVASNASDASAPHEVPPAKPEANGTMLHMPSNTSGLNNASGLIKSSGASNVAARPSLRGSAGKGGVAEKPEETPQGPRRLNSRSHGDKITCECGVVCQWGFHMEGEEKICNGPLYCEECMPEEEWGGSVGGV</sequence>
<evidence type="ECO:0000313" key="4">
    <source>
        <dbReference type="EMBL" id="CAL4798840.1"/>
    </source>
</evidence>
<evidence type="ECO:0000256" key="2">
    <source>
        <dbReference type="SAM" id="SignalP"/>
    </source>
</evidence>
<feature type="compositionally biased region" description="Polar residues" evidence="1">
    <location>
        <begin position="164"/>
        <end position="174"/>
    </location>
</feature>
<reference evidence="3" key="1">
    <citation type="submission" date="2022-10" db="EMBL/GenBank/DDBJ databases">
        <authorList>
            <person name="Chen Y."/>
            <person name="Dougan E. K."/>
            <person name="Chan C."/>
            <person name="Rhodes N."/>
            <person name="Thang M."/>
        </authorList>
    </citation>
    <scope>NUCLEOTIDE SEQUENCE</scope>
</reference>
<evidence type="ECO:0000256" key="1">
    <source>
        <dbReference type="SAM" id="MobiDB-lite"/>
    </source>
</evidence>
<dbReference type="EMBL" id="CAMXCT030005135">
    <property type="protein sequence ID" value="CAL4798840.1"/>
    <property type="molecule type" value="Genomic_DNA"/>
</dbReference>
<gene>
    <name evidence="3" type="ORF">C1SCF055_LOCUS36680</name>
</gene>
<feature type="compositionally biased region" description="Pro residues" evidence="1">
    <location>
        <begin position="86"/>
        <end position="115"/>
    </location>
</feature>
<feature type="signal peptide" evidence="2">
    <location>
        <begin position="1"/>
        <end position="17"/>
    </location>
</feature>
<feature type="region of interest" description="Disordered" evidence="1">
    <location>
        <begin position="86"/>
        <end position="219"/>
    </location>
</feature>
<accession>A0A9P1DJY8</accession>
<comment type="caution">
    <text evidence="3">The sequence shown here is derived from an EMBL/GenBank/DDBJ whole genome shotgun (WGS) entry which is preliminary data.</text>
</comment>
<dbReference type="EMBL" id="CAMXCT020005135">
    <property type="protein sequence ID" value="CAL1164903.1"/>
    <property type="molecule type" value="Genomic_DNA"/>
</dbReference>